<feature type="compositionally biased region" description="Polar residues" evidence="1">
    <location>
        <begin position="79"/>
        <end position="92"/>
    </location>
</feature>
<comment type="caution">
    <text evidence="2">The sequence shown here is derived from an EMBL/GenBank/DDBJ whole genome shotgun (WGS) entry which is preliminary data.</text>
</comment>
<keyword evidence="3" id="KW-1185">Reference proteome</keyword>
<sequence>MQKWMRINPSIPVSMYNVTPAYGRAATTENAASGFKTTDNFKSPLGNSSLGVSVEAIFPIPNPANSERTSKKRKRKDTQQACEITSIKNINNPYKEEPAGKQKVKEAKPKSIFGKKKLKNDDNNNTKNCRSFKPSTSLCPDHEEADVGSTSSWYCLLCKVGKQIDSVSKMQ</sequence>
<evidence type="ECO:0000256" key="1">
    <source>
        <dbReference type="SAM" id="MobiDB-lite"/>
    </source>
</evidence>
<name>A0AAW1KNT0_POPJA</name>
<feature type="region of interest" description="Disordered" evidence="1">
    <location>
        <begin position="60"/>
        <end position="107"/>
    </location>
</feature>
<reference evidence="2 3" key="1">
    <citation type="journal article" date="2024" name="BMC Genomics">
        <title>De novo assembly and annotation of Popillia japonica's genome with initial clues to its potential as an invasive pest.</title>
        <authorList>
            <person name="Cucini C."/>
            <person name="Boschi S."/>
            <person name="Funari R."/>
            <person name="Cardaioli E."/>
            <person name="Iannotti N."/>
            <person name="Marturano G."/>
            <person name="Paoli F."/>
            <person name="Bruttini M."/>
            <person name="Carapelli A."/>
            <person name="Frati F."/>
            <person name="Nardi F."/>
        </authorList>
    </citation>
    <scope>NUCLEOTIDE SEQUENCE [LARGE SCALE GENOMIC DNA]</scope>
    <source>
        <strain evidence="2">DMR45628</strain>
    </source>
</reference>
<evidence type="ECO:0000313" key="3">
    <source>
        <dbReference type="Proteomes" id="UP001458880"/>
    </source>
</evidence>
<feature type="compositionally biased region" description="Basic and acidic residues" evidence="1">
    <location>
        <begin position="94"/>
        <end position="107"/>
    </location>
</feature>
<proteinExistence type="predicted"/>
<dbReference type="AlphaFoldDB" id="A0AAW1KNT0"/>
<protein>
    <submittedName>
        <fullName evidence="2">Uncharacterized protein</fullName>
    </submittedName>
</protein>
<organism evidence="2 3">
    <name type="scientific">Popillia japonica</name>
    <name type="common">Japanese beetle</name>
    <dbReference type="NCBI Taxonomy" id="7064"/>
    <lineage>
        <taxon>Eukaryota</taxon>
        <taxon>Metazoa</taxon>
        <taxon>Ecdysozoa</taxon>
        <taxon>Arthropoda</taxon>
        <taxon>Hexapoda</taxon>
        <taxon>Insecta</taxon>
        <taxon>Pterygota</taxon>
        <taxon>Neoptera</taxon>
        <taxon>Endopterygota</taxon>
        <taxon>Coleoptera</taxon>
        <taxon>Polyphaga</taxon>
        <taxon>Scarabaeiformia</taxon>
        <taxon>Scarabaeidae</taxon>
        <taxon>Rutelinae</taxon>
        <taxon>Popillia</taxon>
    </lineage>
</organism>
<evidence type="ECO:0000313" key="2">
    <source>
        <dbReference type="EMBL" id="KAK9722681.1"/>
    </source>
</evidence>
<accession>A0AAW1KNT0</accession>
<dbReference type="Proteomes" id="UP001458880">
    <property type="component" value="Unassembled WGS sequence"/>
</dbReference>
<dbReference type="EMBL" id="JASPKY010000186">
    <property type="protein sequence ID" value="KAK9722681.1"/>
    <property type="molecule type" value="Genomic_DNA"/>
</dbReference>
<gene>
    <name evidence="2" type="ORF">QE152_g19571</name>
</gene>